<dbReference type="GO" id="GO:0009424">
    <property type="term" value="C:bacterial-type flagellum hook"/>
    <property type="evidence" value="ECO:0007669"/>
    <property type="project" value="InterPro"/>
</dbReference>
<proteinExistence type="inferred from homology"/>
<keyword evidence="4" id="KW-0975">Bacterial flagellum</keyword>
<sequence>MRISTYSIFNNATSQLNSLQSALSRTQAQMSANTRILTPADDPVASARALEVSQSKEMNTQFATNRDSARSSLGTVEGALQNAGTLLINIQQLAVSAGNAAMLPADRRALATELEGRLEDLMGVANSTDGAGGYLFSGYMATTQPFSRTAEGARYDGDQGQRQLQVGASRRMPLSASGSAVFENNATGNGSFQTQATGGNTGTGVISSGSVIDRNASQGKSFTLTFAVSGTPAQTTYTAVDTSTTPPTTYPSQAYEAGKAITLGGTSFDIKGAPADGDSFTLAPSTKQSVFETITDLIATLRSPSDTAADKSAYTNGLNTALDNLKSAHDNVLTVQASVGAHLKELDYLDSAGDDLDIQYAATLGDLQDLDMVKAISDFSMQQTTLQAAQMSFKTMSGLSLFNYL</sequence>
<evidence type="ECO:0000256" key="2">
    <source>
        <dbReference type="ARBA" id="ARBA00004613"/>
    </source>
</evidence>
<reference evidence="7" key="1">
    <citation type="submission" date="2016-10" db="EMBL/GenBank/DDBJ databases">
        <authorList>
            <person name="Varghese N."/>
            <person name="Submissions S."/>
        </authorList>
    </citation>
    <scope>NUCLEOTIDE SEQUENCE [LARGE SCALE GENOMIC DNA]</scope>
    <source>
        <strain evidence="7">CGMCC 1.12041</strain>
    </source>
</reference>
<keyword evidence="6" id="KW-0282">Flagellum</keyword>
<dbReference type="PANTHER" id="PTHR42792:SF1">
    <property type="entry name" value="FLAGELLAR HOOK-ASSOCIATED PROTEIN 3"/>
    <property type="match status" value="1"/>
</dbReference>
<evidence type="ECO:0000256" key="1">
    <source>
        <dbReference type="ARBA" id="ARBA00004365"/>
    </source>
</evidence>
<dbReference type="Pfam" id="PF00669">
    <property type="entry name" value="Flagellin_N"/>
    <property type="match status" value="1"/>
</dbReference>
<comment type="subcellular location">
    <subcellularLocation>
        <location evidence="1">Bacterial flagellum</location>
    </subcellularLocation>
    <subcellularLocation>
        <location evidence="2">Secreted</location>
    </subcellularLocation>
</comment>
<dbReference type="OrthoDB" id="9768249at2"/>
<evidence type="ECO:0000313" key="7">
    <source>
        <dbReference type="Proteomes" id="UP000198639"/>
    </source>
</evidence>
<keyword evidence="7" id="KW-1185">Reference proteome</keyword>
<gene>
    <name evidence="6" type="ORF">SAMN05216204_11158</name>
</gene>
<dbReference type="EMBL" id="FOLD01000011">
    <property type="protein sequence ID" value="SFC85618.1"/>
    <property type="molecule type" value="Genomic_DNA"/>
</dbReference>
<dbReference type="GO" id="GO:0071973">
    <property type="term" value="P:bacterial-type flagellum-dependent cell motility"/>
    <property type="evidence" value="ECO:0007669"/>
    <property type="project" value="InterPro"/>
</dbReference>
<evidence type="ECO:0000259" key="5">
    <source>
        <dbReference type="Pfam" id="PF00669"/>
    </source>
</evidence>
<dbReference type="RefSeq" id="WP_091874698.1">
    <property type="nucleotide sequence ID" value="NZ_FOLD01000011.1"/>
</dbReference>
<dbReference type="GO" id="GO:0005576">
    <property type="term" value="C:extracellular region"/>
    <property type="evidence" value="ECO:0007669"/>
    <property type="project" value="UniProtKB-SubCell"/>
</dbReference>
<dbReference type="AlphaFoldDB" id="A0A1I1MR25"/>
<dbReference type="SUPFAM" id="SSF64518">
    <property type="entry name" value="Phase 1 flagellin"/>
    <property type="match status" value="1"/>
</dbReference>
<dbReference type="GO" id="GO:0005198">
    <property type="term" value="F:structural molecule activity"/>
    <property type="evidence" value="ECO:0007669"/>
    <property type="project" value="InterPro"/>
</dbReference>
<name>A0A1I1MR25_9BURK</name>
<evidence type="ECO:0000256" key="4">
    <source>
        <dbReference type="ARBA" id="ARBA00023143"/>
    </source>
</evidence>
<protein>
    <submittedName>
        <fullName evidence="6">Flagellar hook-associated protein 3 FlgL</fullName>
    </submittedName>
</protein>
<evidence type="ECO:0000313" key="6">
    <source>
        <dbReference type="EMBL" id="SFC85618.1"/>
    </source>
</evidence>
<dbReference type="InterPro" id="IPR001029">
    <property type="entry name" value="Flagellin_N"/>
</dbReference>
<dbReference type="STRING" id="1164594.SAMN05216204_11158"/>
<dbReference type="InterPro" id="IPR013384">
    <property type="entry name" value="Flagell_FlgL"/>
</dbReference>
<accession>A0A1I1MR25</accession>
<dbReference type="Proteomes" id="UP000198639">
    <property type="component" value="Unassembled WGS sequence"/>
</dbReference>
<comment type="similarity">
    <text evidence="3">Belongs to the bacterial flagellin family.</text>
</comment>
<dbReference type="NCBIfam" id="TIGR02550">
    <property type="entry name" value="flagell_flgL"/>
    <property type="match status" value="1"/>
</dbReference>
<feature type="domain" description="Flagellin N-terminal" evidence="5">
    <location>
        <begin position="3"/>
        <end position="139"/>
    </location>
</feature>
<keyword evidence="6" id="KW-0969">Cilium</keyword>
<keyword evidence="6" id="KW-0966">Cell projection</keyword>
<dbReference type="InterPro" id="IPR001492">
    <property type="entry name" value="Flagellin"/>
</dbReference>
<dbReference type="Gene3D" id="1.20.1330.10">
    <property type="entry name" value="f41 fragment of flagellin, N-terminal domain"/>
    <property type="match status" value="1"/>
</dbReference>
<organism evidence="6 7">
    <name type="scientific">Massilia yuzhufengensis</name>
    <dbReference type="NCBI Taxonomy" id="1164594"/>
    <lineage>
        <taxon>Bacteria</taxon>
        <taxon>Pseudomonadati</taxon>
        <taxon>Pseudomonadota</taxon>
        <taxon>Betaproteobacteria</taxon>
        <taxon>Burkholderiales</taxon>
        <taxon>Oxalobacteraceae</taxon>
        <taxon>Telluria group</taxon>
        <taxon>Massilia</taxon>
    </lineage>
</organism>
<evidence type="ECO:0000256" key="3">
    <source>
        <dbReference type="ARBA" id="ARBA00005709"/>
    </source>
</evidence>
<dbReference type="PANTHER" id="PTHR42792">
    <property type="entry name" value="FLAGELLIN"/>
    <property type="match status" value="1"/>
</dbReference>